<evidence type="ECO:0000313" key="2">
    <source>
        <dbReference type="EMBL" id="CAG9562484.1"/>
    </source>
</evidence>
<dbReference type="InterPro" id="IPR010562">
    <property type="entry name" value="Haemolymph_juvenile_hormone-bd"/>
</dbReference>
<sequence>MRAAVYTSVLVLLQLACASARINIPFRCHALDAECTKALVQNLVVPLSVTLDPMYIDSFRINEGGFNGDLSNITVTGGRNAVIDSAGFDLGKREIMMQYHTDLKLKGRYKSSPVDAGTDMSMFISGQGFADPDLQNLRLIPIPLGRNMMDKIVVKVFETLRAYLLSEQILNFFIY</sequence>
<dbReference type="OrthoDB" id="8113209at2759"/>
<gene>
    <name evidence="2" type="ORF">DCHRY22_LOCUS3807</name>
</gene>
<dbReference type="EMBL" id="CAKASE010000048">
    <property type="protein sequence ID" value="CAG9562484.1"/>
    <property type="molecule type" value="Genomic_DNA"/>
</dbReference>
<feature type="chain" id="PRO_5035308852" evidence="1">
    <location>
        <begin position="21"/>
        <end position="175"/>
    </location>
</feature>
<dbReference type="Pfam" id="PF06585">
    <property type="entry name" value="JHBP"/>
    <property type="match status" value="1"/>
</dbReference>
<comment type="caution">
    <text evidence="2">The sequence shown here is derived from an EMBL/GenBank/DDBJ whole genome shotgun (WGS) entry which is preliminary data.</text>
</comment>
<name>A0A8J2VQY6_9NEOP</name>
<keyword evidence="1" id="KW-0732">Signal</keyword>
<keyword evidence="3" id="KW-1185">Reference proteome</keyword>
<dbReference type="Gene3D" id="3.15.10.30">
    <property type="entry name" value="Haemolymph juvenile hormone binding protein"/>
    <property type="match status" value="1"/>
</dbReference>
<dbReference type="Proteomes" id="UP000789524">
    <property type="component" value="Unassembled WGS sequence"/>
</dbReference>
<evidence type="ECO:0000256" key="1">
    <source>
        <dbReference type="SAM" id="SignalP"/>
    </source>
</evidence>
<proteinExistence type="predicted"/>
<dbReference type="AlphaFoldDB" id="A0A8J2VQY6"/>
<evidence type="ECO:0000313" key="3">
    <source>
        <dbReference type="Proteomes" id="UP000789524"/>
    </source>
</evidence>
<feature type="signal peptide" evidence="1">
    <location>
        <begin position="1"/>
        <end position="20"/>
    </location>
</feature>
<dbReference type="InterPro" id="IPR038606">
    <property type="entry name" value="To_sf"/>
</dbReference>
<organism evidence="2 3">
    <name type="scientific">Danaus chrysippus</name>
    <name type="common">African queen</name>
    <dbReference type="NCBI Taxonomy" id="151541"/>
    <lineage>
        <taxon>Eukaryota</taxon>
        <taxon>Metazoa</taxon>
        <taxon>Ecdysozoa</taxon>
        <taxon>Arthropoda</taxon>
        <taxon>Hexapoda</taxon>
        <taxon>Insecta</taxon>
        <taxon>Pterygota</taxon>
        <taxon>Neoptera</taxon>
        <taxon>Endopterygota</taxon>
        <taxon>Lepidoptera</taxon>
        <taxon>Glossata</taxon>
        <taxon>Ditrysia</taxon>
        <taxon>Papilionoidea</taxon>
        <taxon>Nymphalidae</taxon>
        <taxon>Danainae</taxon>
        <taxon>Danaini</taxon>
        <taxon>Danaina</taxon>
        <taxon>Danaus</taxon>
        <taxon>Anosia</taxon>
    </lineage>
</organism>
<accession>A0A8J2VQY6</accession>
<protein>
    <submittedName>
        <fullName evidence="2">(African queen) hypothetical protein</fullName>
    </submittedName>
</protein>
<reference evidence="2" key="1">
    <citation type="submission" date="2021-09" db="EMBL/GenBank/DDBJ databases">
        <authorList>
            <person name="Martin H S."/>
        </authorList>
    </citation>
    <scope>NUCLEOTIDE SEQUENCE</scope>
</reference>